<dbReference type="SUPFAM" id="SSF52540">
    <property type="entry name" value="P-loop containing nucleoside triphosphate hydrolases"/>
    <property type="match status" value="1"/>
</dbReference>
<dbReference type="InterPro" id="IPR017871">
    <property type="entry name" value="ABC_transporter-like_CS"/>
</dbReference>
<dbReference type="InterPro" id="IPR015854">
    <property type="entry name" value="ABC_transpr_LolD-like"/>
</dbReference>
<dbReference type="CDD" id="cd03255">
    <property type="entry name" value="ABC_MJ0796_LolCDE_FtsE"/>
    <property type="match status" value="1"/>
</dbReference>
<reference evidence="6 7" key="1">
    <citation type="submission" date="2018-06" db="EMBL/GenBank/DDBJ databases">
        <authorList>
            <consortium name="Pathogen Informatics"/>
            <person name="Doyle S."/>
        </authorList>
    </citation>
    <scope>NUCLEOTIDE SEQUENCE [LARGE SCALE GENOMIC DNA]</scope>
    <source>
        <strain evidence="6 7">NCTC10429</strain>
    </source>
</reference>
<comment type="similarity">
    <text evidence="4">Belongs to the ABC transporter superfamily. Macrolide exporter (TC 3.A.1.122) family.</text>
</comment>
<dbReference type="GO" id="GO:0005886">
    <property type="term" value="C:plasma membrane"/>
    <property type="evidence" value="ECO:0007669"/>
    <property type="project" value="TreeGrafter"/>
</dbReference>
<dbReference type="SMART" id="SM00382">
    <property type="entry name" value="AAA"/>
    <property type="match status" value="1"/>
</dbReference>
<dbReference type="AlphaFoldDB" id="A0A377E637"/>
<dbReference type="EMBL" id="UGEX01000003">
    <property type="protein sequence ID" value="STM59020.1"/>
    <property type="molecule type" value="Genomic_DNA"/>
</dbReference>
<dbReference type="Gene3D" id="3.40.50.300">
    <property type="entry name" value="P-loop containing nucleotide triphosphate hydrolases"/>
    <property type="match status" value="1"/>
</dbReference>
<keyword evidence="1" id="KW-0813">Transport</keyword>
<evidence type="ECO:0000256" key="3">
    <source>
        <dbReference type="ARBA" id="ARBA00022840"/>
    </source>
</evidence>
<keyword evidence="3 6" id="KW-0067">ATP-binding</keyword>
<dbReference type="InterPro" id="IPR027417">
    <property type="entry name" value="P-loop_NTPase"/>
</dbReference>
<evidence type="ECO:0000313" key="7">
    <source>
        <dbReference type="Proteomes" id="UP000254088"/>
    </source>
</evidence>
<dbReference type="Proteomes" id="UP000254088">
    <property type="component" value="Unassembled WGS sequence"/>
</dbReference>
<gene>
    <name evidence="6" type="primary">macB_2</name>
    <name evidence="6" type="ORF">NCTC10429_05649</name>
</gene>
<keyword evidence="6" id="KW-0378">Hydrolase</keyword>
<dbReference type="PROSITE" id="PS50893">
    <property type="entry name" value="ABC_TRANSPORTER_2"/>
    <property type="match status" value="1"/>
</dbReference>
<dbReference type="InterPro" id="IPR003439">
    <property type="entry name" value="ABC_transporter-like_ATP-bd"/>
</dbReference>
<evidence type="ECO:0000256" key="2">
    <source>
        <dbReference type="ARBA" id="ARBA00022741"/>
    </source>
</evidence>
<dbReference type="PANTHER" id="PTHR24220:SF86">
    <property type="entry name" value="ABC TRANSPORTER ABCH.1"/>
    <property type="match status" value="1"/>
</dbReference>
<dbReference type="GO" id="GO:0005524">
    <property type="term" value="F:ATP binding"/>
    <property type="evidence" value="ECO:0007669"/>
    <property type="project" value="UniProtKB-KW"/>
</dbReference>
<dbReference type="EC" id="3.6.3.-" evidence="6"/>
<dbReference type="GO" id="GO:1902495">
    <property type="term" value="C:transmembrane transporter complex"/>
    <property type="evidence" value="ECO:0007669"/>
    <property type="project" value="UniProtKB-ARBA"/>
</dbReference>
<evidence type="ECO:0000313" key="6">
    <source>
        <dbReference type="EMBL" id="STM59020.1"/>
    </source>
</evidence>
<proteinExistence type="inferred from homology"/>
<dbReference type="GO" id="GO:0016887">
    <property type="term" value="F:ATP hydrolysis activity"/>
    <property type="evidence" value="ECO:0007669"/>
    <property type="project" value="InterPro"/>
</dbReference>
<dbReference type="GO" id="GO:0022857">
    <property type="term" value="F:transmembrane transporter activity"/>
    <property type="evidence" value="ECO:0007669"/>
    <property type="project" value="UniProtKB-ARBA"/>
</dbReference>
<feature type="domain" description="ABC transporter" evidence="5">
    <location>
        <begin position="5"/>
        <end position="243"/>
    </location>
</feature>
<dbReference type="PANTHER" id="PTHR24220">
    <property type="entry name" value="IMPORT ATP-BINDING PROTEIN"/>
    <property type="match status" value="1"/>
</dbReference>
<evidence type="ECO:0000256" key="4">
    <source>
        <dbReference type="ARBA" id="ARBA00038388"/>
    </source>
</evidence>
<protein>
    <submittedName>
        <fullName evidence="6">Macrolide export ATP-binding/permease protein</fullName>
        <ecNumber evidence="6">3.6.3.-</ecNumber>
    </submittedName>
</protein>
<organism evidence="6 7">
    <name type="scientific">Escherichia coli</name>
    <dbReference type="NCBI Taxonomy" id="562"/>
    <lineage>
        <taxon>Bacteria</taxon>
        <taxon>Pseudomonadati</taxon>
        <taxon>Pseudomonadota</taxon>
        <taxon>Gammaproteobacteria</taxon>
        <taxon>Enterobacterales</taxon>
        <taxon>Enterobacteriaceae</taxon>
        <taxon>Escherichia</taxon>
    </lineage>
</organism>
<evidence type="ECO:0000256" key="1">
    <source>
        <dbReference type="ARBA" id="ARBA00022448"/>
    </source>
</evidence>
<name>A0A377E637_ECOLX</name>
<evidence type="ECO:0000259" key="5">
    <source>
        <dbReference type="PROSITE" id="PS50893"/>
    </source>
</evidence>
<accession>A0A377E637</accession>
<dbReference type="FunFam" id="3.40.50.300:FF:000032">
    <property type="entry name" value="Export ABC transporter ATP-binding protein"/>
    <property type="match status" value="1"/>
</dbReference>
<sequence>MTPLLELKDIRRSYPAGDEQVEVLKGITLDIYAGEMVAIVGASGSGKSTLMNILGCLDKATSGTYRVAGQDVATLDADALAQLRREHFGFIFQRYHLLSHLTAEQNVEVPAVYAGLERKQRLLRAQELLQRLGLEDRTEYYPAQLSGGQQQRVSIARALMNGGQVILADEPTGALDSHSGEEVMAILHQLRDRGHTVIIVTHDPQVAAQAERVIEIRDGEIVRNPPAIEKVNVAGGTEPVVNTVSGWRQFVSGF</sequence>
<dbReference type="PROSITE" id="PS00211">
    <property type="entry name" value="ABC_TRANSPORTER_1"/>
    <property type="match status" value="1"/>
</dbReference>
<dbReference type="InterPro" id="IPR003593">
    <property type="entry name" value="AAA+_ATPase"/>
</dbReference>
<keyword evidence="2" id="KW-0547">Nucleotide-binding</keyword>
<dbReference type="InterPro" id="IPR017911">
    <property type="entry name" value="MacB-like_ATP-bd"/>
</dbReference>
<dbReference type="Pfam" id="PF00005">
    <property type="entry name" value="ABC_tran"/>
    <property type="match status" value="1"/>
</dbReference>